<proteinExistence type="inferred from homology"/>
<accession>A0A1X7H5R0</accession>
<dbReference type="STRING" id="1313296.SAMN05661091_1795"/>
<keyword evidence="3" id="KW-0808">Transferase</keyword>
<evidence type="ECO:0000259" key="2">
    <source>
        <dbReference type="Pfam" id="PF01636"/>
    </source>
</evidence>
<keyword evidence="3" id="KW-0418">Kinase</keyword>
<dbReference type="EMBL" id="LT840184">
    <property type="protein sequence ID" value="SMF80052.1"/>
    <property type="molecule type" value="Genomic_DNA"/>
</dbReference>
<dbReference type="Gene3D" id="3.90.1200.10">
    <property type="match status" value="1"/>
</dbReference>
<sequence>MCTLSDKALAQYLRTQYSIQNLLNTSYYLRGMNDTYLVTTTSDEKFIFRVYRGDWRKEYSEIAFELELLRHLNQNRISVSLPIADIHGEFIQTIDAPEGRRFSVLFTFAEGSERGIDNEEISSAFGKAVANIHLKGDSFKSDYARPHLNLDYLINQSLDIIEAGMGHRKDDFEFIKEVGKALEQALLDIPLNQLDWGICHGDLHGNTNVSFTEDLVMTHYDFDLCGYGWRAYDIAEFRLAREVRLSHDPEQLERLWSAFIEGYHSIRALSESDLRAVPIFVGIRQLWLMGLCLSDPHITGSIDYGDEFIDEKLDYFKQLKEHLYGSYSEIL</sequence>
<protein>
    <submittedName>
        <fullName evidence="3">Ser/Thr protein kinase RdoA involved in Cpx stress response, MazF antagonist</fullName>
    </submittedName>
</protein>
<dbReference type="PANTHER" id="PTHR21064:SF6">
    <property type="entry name" value="AMINOGLYCOSIDE PHOSPHOTRANSFERASE DOMAIN-CONTAINING PROTEIN"/>
    <property type="match status" value="1"/>
</dbReference>
<dbReference type="GO" id="GO:0004413">
    <property type="term" value="F:homoserine kinase activity"/>
    <property type="evidence" value="ECO:0007669"/>
    <property type="project" value="TreeGrafter"/>
</dbReference>
<evidence type="ECO:0000313" key="4">
    <source>
        <dbReference type="Proteomes" id="UP000192940"/>
    </source>
</evidence>
<dbReference type="Pfam" id="PF01636">
    <property type="entry name" value="APH"/>
    <property type="match status" value="1"/>
</dbReference>
<dbReference type="GO" id="GO:0009088">
    <property type="term" value="P:threonine biosynthetic process"/>
    <property type="evidence" value="ECO:0007669"/>
    <property type="project" value="TreeGrafter"/>
</dbReference>
<dbReference type="AlphaFoldDB" id="A0A1X7H5R0"/>
<evidence type="ECO:0000313" key="3">
    <source>
        <dbReference type="EMBL" id="SMF80052.1"/>
    </source>
</evidence>
<keyword evidence="4" id="KW-1185">Reference proteome</keyword>
<dbReference type="Proteomes" id="UP000192940">
    <property type="component" value="Chromosome I"/>
</dbReference>
<dbReference type="InterPro" id="IPR011009">
    <property type="entry name" value="Kinase-like_dom_sf"/>
</dbReference>
<dbReference type="SUPFAM" id="SSF56112">
    <property type="entry name" value="Protein kinase-like (PK-like)"/>
    <property type="match status" value="1"/>
</dbReference>
<dbReference type="PANTHER" id="PTHR21064">
    <property type="entry name" value="AMINOGLYCOSIDE PHOSPHOTRANSFERASE DOMAIN-CONTAINING PROTEIN-RELATED"/>
    <property type="match status" value="1"/>
</dbReference>
<name>A0A1X7H5R0_9BACL</name>
<feature type="domain" description="Aminoglycoside phosphotransferase" evidence="2">
    <location>
        <begin position="33"/>
        <end position="269"/>
    </location>
</feature>
<reference evidence="3 4" key="1">
    <citation type="submission" date="2017-04" db="EMBL/GenBank/DDBJ databases">
        <authorList>
            <person name="Afonso C.L."/>
            <person name="Miller P.J."/>
            <person name="Scott M.A."/>
            <person name="Spackman E."/>
            <person name="Goraichik I."/>
            <person name="Dimitrov K.M."/>
            <person name="Suarez D.L."/>
            <person name="Swayne D.E."/>
        </authorList>
    </citation>
    <scope>NUCLEOTIDE SEQUENCE [LARGE SCALE GENOMIC DNA]</scope>
    <source>
        <strain evidence="3 4">N3/975</strain>
    </source>
</reference>
<comment type="similarity">
    <text evidence="1">Belongs to the pseudomonas-type ThrB family.</text>
</comment>
<organism evidence="3 4">
    <name type="scientific">Paenibacillus uliginis N3/975</name>
    <dbReference type="NCBI Taxonomy" id="1313296"/>
    <lineage>
        <taxon>Bacteria</taxon>
        <taxon>Bacillati</taxon>
        <taxon>Bacillota</taxon>
        <taxon>Bacilli</taxon>
        <taxon>Bacillales</taxon>
        <taxon>Paenibacillaceae</taxon>
        <taxon>Paenibacillus</taxon>
    </lineage>
</organism>
<dbReference type="Gene3D" id="3.30.200.20">
    <property type="entry name" value="Phosphorylase Kinase, domain 1"/>
    <property type="match status" value="1"/>
</dbReference>
<evidence type="ECO:0000256" key="1">
    <source>
        <dbReference type="ARBA" id="ARBA00038240"/>
    </source>
</evidence>
<dbReference type="InterPro" id="IPR002575">
    <property type="entry name" value="Aminoglycoside_PTrfase"/>
</dbReference>
<dbReference type="InterPro" id="IPR050249">
    <property type="entry name" value="Pseudomonas-type_ThrB"/>
</dbReference>
<gene>
    <name evidence="3" type="ORF">SAMN05661091_1795</name>
</gene>